<evidence type="ECO:0000256" key="1">
    <source>
        <dbReference type="SAM" id="MobiDB-lite"/>
    </source>
</evidence>
<dbReference type="Pfam" id="PF13349">
    <property type="entry name" value="DUF4097"/>
    <property type="match status" value="1"/>
</dbReference>
<name>A0A4Q2UMS0_9BACT</name>
<feature type="signal peptide" evidence="2">
    <location>
        <begin position="1"/>
        <end position="21"/>
    </location>
</feature>
<feature type="region of interest" description="Disordered" evidence="1">
    <location>
        <begin position="66"/>
        <end position="94"/>
    </location>
</feature>
<comment type="caution">
    <text evidence="4">The sequence shown here is derived from an EMBL/GenBank/DDBJ whole genome shotgun (WGS) entry which is preliminary data.</text>
</comment>
<evidence type="ECO:0000256" key="2">
    <source>
        <dbReference type="SAM" id="SignalP"/>
    </source>
</evidence>
<evidence type="ECO:0000259" key="3">
    <source>
        <dbReference type="Pfam" id="PF13349"/>
    </source>
</evidence>
<feature type="domain" description="DUF4097" evidence="3">
    <location>
        <begin position="133"/>
        <end position="245"/>
    </location>
</feature>
<feature type="compositionally biased region" description="Basic and acidic residues" evidence="1">
    <location>
        <begin position="76"/>
        <end position="86"/>
    </location>
</feature>
<proteinExistence type="predicted"/>
<keyword evidence="2" id="KW-0732">Signal</keyword>
<accession>A0A4Q2UMS0</accession>
<feature type="compositionally biased region" description="Low complexity" evidence="1">
    <location>
        <begin position="66"/>
        <end position="75"/>
    </location>
</feature>
<protein>
    <recommendedName>
        <fullName evidence="3">DUF4097 domain-containing protein</fullName>
    </recommendedName>
</protein>
<organism evidence="4 5">
    <name type="scientific">Spirosoma sordidisoli</name>
    <dbReference type="NCBI Taxonomy" id="2502893"/>
    <lineage>
        <taxon>Bacteria</taxon>
        <taxon>Pseudomonadati</taxon>
        <taxon>Bacteroidota</taxon>
        <taxon>Cytophagia</taxon>
        <taxon>Cytophagales</taxon>
        <taxon>Cytophagaceae</taxon>
        <taxon>Spirosoma</taxon>
    </lineage>
</organism>
<dbReference type="Proteomes" id="UP000290407">
    <property type="component" value="Unassembled WGS sequence"/>
</dbReference>
<reference evidence="4 5" key="1">
    <citation type="submission" date="2019-01" db="EMBL/GenBank/DDBJ databases">
        <title>Spirosoma flava sp. nov., a propanil-degrading bacterium isolated from herbicide-contaminated soil.</title>
        <authorList>
            <person name="Zhang L."/>
            <person name="Jiang J.-D."/>
        </authorList>
    </citation>
    <scope>NUCLEOTIDE SEQUENCE [LARGE SCALE GENOMIC DNA]</scope>
    <source>
        <strain evidence="4 5">TY50</strain>
    </source>
</reference>
<keyword evidence="5" id="KW-1185">Reference proteome</keyword>
<feature type="chain" id="PRO_5020392232" description="DUF4097 domain-containing protein" evidence="2">
    <location>
        <begin position="22"/>
        <end position="275"/>
    </location>
</feature>
<dbReference type="InterPro" id="IPR025164">
    <property type="entry name" value="Toastrack_DUF4097"/>
</dbReference>
<sequence length="275" mass="29508">MNKLVNILLVLLLTGTAPILAQTDVKERLVVPLSDPGKPGMLEVNLINGFIHVVGASGKDVVIEAASGTRSSGRSSSDRSGADGMRRIPTGNSLDLTAEERNNRVRVSGSSHHKAIDLTIRVPQRCSLKLHTVNNGDITVENVDGELEINNVNGPITLTNISGSAVAHTVNGELKASFREVGANAPMAFSTLNGRVDVTFPASMKANVKLKSDMGEVFSDFDIDVEKSQPKATRTSQGGMYRVSVEDWVYGKINNGGPEVMMKNMHGNIYVRKAK</sequence>
<evidence type="ECO:0000313" key="4">
    <source>
        <dbReference type="EMBL" id="RYC68835.1"/>
    </source>
</evidence>
<evidence type="ECO:0000313" key="5">
    <source>
        <dbReference type="Proteomes" id="UP000290407"/>
    </source>
</evidence>
<dbReference type="AlphaFoldDB" id="A0A4Q2UMS0"/>
<gene>
    <name evidence="4" type="ORF">EQG79_15565</name>
</gene>
<dbReference type="RefSeq" id="WP_077921722.1">
    <property type="nucleotide sequence ID" value="NZ_SBLB01000004.1"/>
</dbReference>
<dbReference type="EMBL" id="SBLB01000004">
    <property type="protein sequence ID" value="RYC68835.1"/>
    <property type="molecule type" value="Genomic_DNA"/>
</dbReference>